<proteinExistence type="predicted"/>
<gene>
    <name evidence="2" type="ORF">Gotri_025917</name>
</gene>
<evidence type="ECO:0000313" key="3">
    <source>
        <dbReference type="Proteomes" id="UP000593568"/>
    </source>
</evidence>
<dbReference type="EMBL" id="JABEZW010215896">
    <property type="protein sequence ID" value="MBA0784670.1"/>
    <property type="molecule type" value="Genomic_DNA"/>
</dbReference>
<feature type="domain" description="DUF4283" evidence="1">
    <location>
        <begin position="35"/>
        <end position="111"/>
    </location>
</feature>
<sequence>MEADLAGLTLEEEEDEILQIQTEEGTNGDGEFLQLVECFLTASIVHFPAMRSTMANLWHPVRGIQITDLGEKRYLFQFFHLMDLERVIKCSPWTFNNHLLILHKLRRGENPLQIPLIYSPLWVQVHDVPISFVSENLATQLGNFIGEFMEYDGS</sequence>
<accession>A0A7J9FH99</accession>
<dbReference type="AlphaFoldDB" id="A0A7J9FH99"/>
<dbReference type="Pfam" id="PF14111">
    <property type="entry name" value="DUF4283"/>
    <property type="match status" value="1"/>
</dbReference>
<keyword evidence="3" id="KW-1185">Reference proteome</keyword>
<protein>
    <recommendedName>
        <fullName evidence="1">DUF4283 domain-containing protein</fullName>
    </recommendedName>
</protein>
<comment type="caution">
    <text evidence="2">The sequence shown here is derived from an EMBL/GenBank/DDBJ whole genome shotgun (WGS) entry which is preliminary data.</text>
</comment>
<dbReference type="PANTHER" id="PTHR31286">
    <property type="entry name" value="GLYCINE-RICH CELL WALL STRUCTURAL PROTEIN 1.8-LIKE"/>
    <property type="match status" value="1"/>
</dbReference>
<dbReference type="Proteomes" id="UP000593568">
    <property type="component" value="Unassembled WGS sequence"/>
</dbReference>
<reference evidence="2 3" key="1">
    <citation type="journal article" date="2019" name="Genome Biol. Evol.">
        <title>Insights into the evolution of the New World diploid cottons (Gossypium, subgenus Houzingenia) based on genome sequencing.</title>
        <authorList>
            <person name="Grover C.E."/>
            <person name="Arick M.A. 2nd"/>
            <person name="Thrash A."/>
            <person name="Conover J.L."/>
            <person name="Sanders W.S."/>
            <person name="Peterson D.G."/>
            <person name="Frelichowski J.E."/>
            <person name="Scheffler J.A."/>
            <person name="Scheffler B.E."/>
            <person name="Wendel J.F."/>
        </authorList>
    </citation>
    <scope>NUCLEOTIDE SEQUENCE [LARGE SCALE GENOMIC DNA]</scope>
    <source>
        <strain evidence="2">8</strain>
        <tissue evidence="2">Leaf</tissue>
    </source>
</reference>
<evidence type="ECO:0000313" key="2">
    <source>
        <dbReference type="EMBL" id="MBA0784670.1"/>
    </source>
</evidence>
<dbReference type="PANTHER" id="PTHR31286:SF153">
    <property type="entry name" value="DUF4283 DOMAIN PROTEIN"/>
    <property type="match status" value="1"/>
</dbReference>
<feature type="non-terminal residue" evidence="2">
    <location>
        <position position="154"/>
    </location>
</feature>
<dbReference type="InterPro" id="IPR040256">
    <property type="entry name" value="At4g02000-like"/>
</dbReference>
<organism evidence="2 3">
    <name type="scientific">Gossypium trilobum</name>
    <dbReference type="NCBI Taxonomy" id="34281"/>
    <lineage>
        <taxon>Eukaryota</taxon>
        <taxon>Viridiplantae</taxon>
        <taxon>Streptophyta</taxon>
        <taxon>Embryophyta</taxon>
        <taxon>Tracheophyta</taxon>
        <taxon>Spermatophyta</taxon>
        <taxon>Magnoliopsida</taxon>
        <taxon>eudicotyledons</taxon>
        <taxon>Gunneridae</taxon>
        <taxon>Pentapetalae</taxon>
        <taxon>rosids</taxon>
        <taxon>malvids</taxon>
        <taxon>Malvales</taxon>
        <taxon>Malvaceae</taxon>
        <taxon>Malvoideae</taxon>
        <taxon>Gossypium</taxon>
    </lineage>
</organism>
<evidence type="ECO:0000259" key="1">
    <source>
        <dbReference type="Pfam" id="PF14111"/>
    </source>
</evidence>
<dbReference type="InterPro" id="IPR025558">
    <property type="entry name" value="DUF4283"/>
</dbReference>
<name>A0A7J9FH99_9ROSI</name>